<dbReference type="EMBL" id="JAPMKV010000001">
    <property type="protein sequence ID" value="MCX7443903.1"/>
    <property type="molecule type" value="Genomic_DNA"/>
</dbReference>
<keyword evidence="1" id="KW-1133">Transmembrane helix</keyword>
<dbReference type="RefSeq" id="WP_200255260.1">
    <property type="nucleotide sequence ID" value="NZ_JAENIQ020000002.1"/>
</dbReference>
<keyword evidence="1" id="KW-0812">Transmembrane</keyword>
<sequence length="66" mass="6554">MGDVHPAAGEWDDGTGSGWGAALRTYVAGALIGCALFAGFLVATPSGDTTAEDAAHFSTNTVAAVR</sequence>
<dbReference type="Proteomes" id="UP001081709">
    <property type="component" value="Unassembled WGS sequence"/>
</dbReference>
<accession>A0A9Q4C8Y4</accession>
<evidence type="ECO:0000313" key="3">
    <source>
        <dbReference type="EMBL" id="MCX7467625.1"/>
    </source>
</evidence>
<gene>
    <name evidence="2" type="ORF">OS125_01415</name>
    <name evidence="3" type="ORF">OS129_01830</name>
</gene>
<keyword evidence="1" id="KW-0472">Membrane</keyword>
<proteinExistence type="predicted"/>
<dbReference type="Proteomes" id="UP001071478">
    <property type="component" value="Unassembled WGS sequence"/>
</dbReference>
<protein>
    <submittedName>
        <fullName evidence="3">Uncharacterized protein</fullName>
    </submittedName>
</protein>
<evidence type="ECO:0000313" key="5">
    <source>
        <dbReference type="Proteomes" id="UP001081709"/>
    </source>
</evidence>
<evidence type="ECO:0000256" key="1">
    <source>
        <dbReference type="SAM" id="Phobius"/>
    </source>
</evidence>
<dbReference type="EMBL" id="JAPMKU010000001">
    <property type="protein sequence ID" value="MCX7467625.1"/>
    <property type="molecule type" value="Genomic_DNA"/>
</dbReference>
<feature type="transmembrane region" description="Helical" evidence="1">
    <location>
        <begin position="23"/>
        <end position="43"/>
    </location>
</feature>
<dbReference type="AlphaFoldDB" id="A0A9Q4C8Y4"/>
<organism evidence="3 4">
    <name type="scientific">Corynebacterium pygosceleis</name>
    <dbReference type="NCBI Taxonomy" id="2800406"/>
    <lineage>
        <taxon>Bacteria</taxon>
        <taxon>Bacillati</taxon>
        <taxon>Actinomycetota</taxon>
        <taxon>Actinomycetes</taxon>
        <taxon>Mycobacteriales</taxon>
        <taxon>Corynebacteriaceae</taxon>
        <taxon>Corynebacterium</taxon>
    </lineage>
</organism>
<name>A0A9Q4C8Y4_9CORY</name>
<evidence type="ECO:0000313" key="4">
    <source>
        <dbReference type="Proteomes" id="UP001071478"/>
    </source>
</evidence>
<reference evidence="3" key="1">
    <citation type="submission" date="2022-11" db="EMBL/GenBank/DDBJ databases">
        <title>Corynebacterium sp. isolated from Penguins.</title>
        <authorList>
            <person name="Sedlar K."/>
            <person name="Svec P."/>
        </authorList>
    </citation>
    <scope>NUCLEOTIDE SEQUENCE</scope>
    <source>
        <strain evidence="2">P7003</strain>
        <strain evidence="3">P7374</strain>
    </source>
</reference>
<comment type="caution">
    <text evidence="3">The sequence shown here is derived from an EMBL/GenBank/DDBJ whole genome shotgun (WGS) entry which is preliminary data.</text>
</comment>
<evidence type="ECO:0000313" key="2">
    <source>
        <dbReference type="EMBL" id="MCX7443903.1"/>
    </source>
</evidence>
<keyword evidence="5" id="KW-1185">Reference proteome</keyword>